<dbReference type="Proteomes" id="UP000681794">
    <property type="component" value="Chromosome"/>
</dbReference>
<sequence>MNDTTTPRTTRTARTTAGAAAARGTAARGTIASVAGALVLVVALAGCSEAPDSSSPAAAAGTGIGAKWGACMRAAGFDVEDPSDALVESGAAQFPSGVDEEKATEAGSKCAEEIGVERTDSAEQDKWTRQYEQVASCIREEYEDYPEQSPGMLMLSPDQYPRASEQGFVDRSQECLQEFAPDTKTMSR</sequence>
<reference evidence="1" key="1">
    <citation type="submission" date="2021-06" db="EMBL/GenBank/DDBJ databases">
        <authorList>
            <person name="Ellington A.J."/>
            <person name="Bryan N.C."/>
            <person name="Christner B.C."/>
            <person name="Reisch C.R."/>
        </authorList>
    </citation>
    <scope>NUCLEOTIDE SEQUENCE</scope>
    <source>
        <strain evidence="1">L6-1</strain>
    </source>
</reference>
<protein>
    <submittedName>
        <fullName evidence="1">Uncharacterized protein</fullName>
    </submittedName>
</protein>
<dbReference type="EMBL" id="CP076544">
    <property type="protein sequence ID" value="QWS32793.1"/>
    <property type="molecule type" value="Genomic_DNA"/>
</dbReference>
<proteinExistence type="predicted"/>
<keyword evidence="2" id="KW-1185">Reference proteome</keyword>
<name>A0ACD1E1J5_9MICO</name>
<evidence type="ECO:0000313" key="1">
    <source>
        <dbReference type="EMBL" id="QWS32793.1"/>
    </source>
</evidence>
<evidence type="ECO:0000313" key="2">
    <source>
        <dbReference type="Proteomes" id="UP000681794"/>
    </source>
</evidence>
<organism evidence="1 2">
    <name type="scientific">Curtobacterium aetherium</name>
    <dbReference type="NCBI Taxonomy" id="2841594"/>
    <lineage>
        <taxon>Bacteria</taxon>
        <taxon>Bacillati</taxon>
        <taxon>Actinomycetota</taxon>
        <taxon>Actinomycetes</taxon>
        <taxon>Micrococcales</taxon>
        <taxon>Microbacteriaceae</taxon>
        <taxon>Curtobacterium</taxon>
    </lineage>
</organism>
<accession>A0ACD1E1J5</accession>
<gene>
    <name evidence="1" type="ORF">KM842_10970</name>
</gene>